<comment type="caution">
    <text evidence="2">The sequence shown here is derived from an EMBL/GenBank/DDBJ whole genome shotgun (WGS) entry which is preliminary data.</text>
</comment>
<dbReference type="EMBL" id="VZTU01022854">
    <property type="protein sequence ID" value="NXT81537.1"/>
    <property type="molecule type" value="Genomic_DNA"/>
</dbReference>
<keyword evidence="3" id="KW-1185">Reference proteome</keyword>
<dbReference type="Pfam" id="PF22584">
    <property type="entry name" value="CFAP143"/>
    <property type="match status" value="1"/>
</dbReference>
<feature type="non-terminal residue" evidence="2">
    <location>
        <position position="1"/>
    </location>
</feature>
<dbReference type="InterPro" id="IPR026124">
    <property type="entry name" value="Sperm-assoc_Ag8"/>
</dbReference>
<dbReference type="GO" id="GO:0005634">
    <property type="term" value="C:nucleus"/>
    <property type="evidence" value="ECO:0007669"/>
    <property type="project" value="TreeGrafter"/>
</dbReference>
<protein>
    <submittedName>
        <fullName evidence="2">SPAG8 protein</fullName>
    </submittedName>
</protein>
<evidence type="ECO:0000256" key="1">
    <source>
        <dbReference type="SAM" id="MobiDB-lite"/>
    </source>
</evidence>
<name>A0A7L3FN19_9GRUI</name>
<dbReference type="GO" id="GO:0045944">
    <property type="term" value="P:positive regulation of transcription by RNA polymerase II"/>
    <property type="evidence" value="ECO:0007669"/>
    <property type="project" value="TreeGrafter"/>
</dbReference>
<reference evidence="2 3" key="1">
    <citation type="submission" date="2019-09" db="EMBL/GenBank/DDBJ databases">
        <title>Bird 10,000 Genomes (B10K) Project - Family phase.</title>
        <authorList>
            <person name="Zhang G."/>
        </authorList>
    </citation>
    <scope>NUCLEOTIDE SEQUENCE [LARGE SCALE GENOMIC DNA]</scope>
    <source>
        <strain evidence="2">B10K-DU-011-47</strain>
        <tissue evidence="2">Mixed tissue sample</tissue>
    </source>
</reference>
<dbReference type="GO" id="GO:0008017">
    <property type="term" value="F:microtubule binding"/>
    <property type="evidence" value="ECO:0007669"/>
    <property type="project" value="InterPro"/>
</dbReference>
<evidence type="ECO:0000313" key="2">
    <source>
        <dbReference type="EMBL" id="NXT81537.1"/>
    </source>
</evidence>
<gene>
    <name evidence="2" type="primary">Spag8</name>
    <name evidence="2" type="ORF">ZAPATR_R12171</name>
</gene>
<proteinExistence type="predicted"/>
<sequence length="205" mass="23233">PAEQPSSLVPQGSCLIHHSQEEGALNHLDPVLEQEPGSKGFIHQHSHHRLLVHQLLSRATNSTTMKDAYRPPHRVHLLGQGRRKAMLESMLYQKYRQAHTPVEEMLEETHPRRVPMESVSTTHRDYCARGYQSTPLPTSQPHNYCVDQPCTFWLEQARGLQGATSISRGDSAFRRDAAFSTPITESLQQPSPCASLGRQHWPHKQ</sequence>
<feature type="non-terminal residue" evidence="2">
    <location>
        <position position="205"/>
    </location>
</feature>
<feature type="compositionally biased region" description="Polar residues" evidence="1">
    <location>
        <begin position="181"/>
        <end position="192"/>
    </location>
</feature>
<dbReference type="Proteomes" id="UP000557426">
    <property type="component" value="Unassembled WGS sequence"/>
</dbReference>
<organism evidence="2 3">
    <name type="scientific">Zapornia atra</name>
    <name type="common">Henderson crake</name>
    <dbReference type="NCBI Taxonomy" id="2585822"/>
    <lineage>
        <taxon>Eukaryota</taxon>
        <taxon>Metazoa</taxon>
        <taxon>Chordata</taxon>
        <taxon>Craniata</taxon>
        <taxon>Vertebrata</taxon>
        <taxon>Euteleostomi</taxon>
        <taxon>Archelosauria</taxon>
        <taxon>Archosauria</taxon>
        <taxon>Dinosauria</taxon>
        <taxon>Saurischia</taxon>
        <taxon>Theropoda</taxon>
        <taxon>Coelurosauria</taxon>
        <taxon>Aves</taxon>
        <taxon>Neognathae</taxon>
        <taxon>Neoaves</taxon>
        <taxon>Gruiformes</taxon>
        <taxon>Rallidae</taxon>
        <taxon>Zapornia</taxon>
    </lineage>
</organism>
<dbReference type="AlphaFoldDB" id="A0A7L3FN19"/>
<feature type="region of interest" description="Disordered" evidence="1">
    <location>
        <begin position="181"/>
        <end position="205"/>
    </location>
</feature>
<evidence type="ECO:0000313" key="3">
    <source>
        <dbReference type="Proteomes" id="UP000557426"/>
    </source>
</evidence>
<accession>A0A7L3FN19</accession>
<dbReference type="GO" id="GO:0005737">
    <property type="term" value="C:cytoplasm"/>
    <property type="evidence" value="ECO:0007669"/>
    <property type="project" value="TreeGrafter"/>
</dbReference>
<dbReference type="PANTHER" id="PTHR15510:SF5">
    <property type="entry name" value="SPERM-ASSOCIATED ANTIGEN 8"/>
    <property type="match status" value="1"/>
</dbReference>
<dbReference type="PANTHER" id="PTHR15510">
    <property type="entry name" value="SPERM-ASSOCIATED ANTIGEN 8"/>
    <property type="match status" value="1"/>
</dbReference>